<dbReference type="Gene3D" id="3.40.50.720">
    <property type="entry name" value="NAD(P)-binding Rossmann-like Domain"/>
    <property type="match status" value="1"/>
</dbReference>
<name>A0A499UJY0_9ACTN</name>
<evidence type="ECO:0000313" key="2">
    <source>
        <dbReference type="EMBL" id="BBJ42205.1"/>
    </source>
</evidence>
<feature type="region of interest" description="Disordered" evidence="1">
    <location>
        <begin position="124"/>
        <end position="155"/>
    </location>
</feature>
<feature type="region of interest" description="Disordered" evidence="1">
    <location>
        <begin position="1"/>
        <end position="39"/>
    </location>
</feature>
<accession>A0A499UJY0</accession>
<feature type="compositionally biased region" description="Low complexity" evidence="1">
    <location>
        <begin position="130"/>
        <end position="139"/>
    </location>
</feature>
<organism evidence="2 3">
    <name type="scientific">Streptomyces antimycoticus</name>
    <dbReference type="NCBI Taxonomy" id="68175"/>
    <lineage>
        <taxon>Bacteria</taxon>
        <taxon>Bacillati</taxon>
        <taxon>Actinomycetota</taxon>
        <taxon>Actinomycetes</taxon>
        <taxon>Kitasatosporales</taxon>
        <taxon>Streptomycetaceae</taxon>
        <taxon>Streptomyces</taxon>
        <taxon>Streptomyces violaceusniger group</taxon>
    </lineage>
</organism>
<proteinExistence type="predicted"/>
<protein>
    <submittedName>
        <fullName evidence="2">Uncharacterized protein</fullName>
    </submittedName>
</protein>
<evidence type="ECO:0000313" key="3">
    <source>
        <dbReference type="Proteomes" id="UP000463951"/>
    </source>
</evidence>
<dbReference type="AlphaFoldDB" id="A0A499UJY0"/>
<reference evidence="2 3" key="1">
    <citation type="journal article" date="2020" name="Int. J. Syst. Evol. Microbiol.">
        <title>Reclassification of Streptomyces castelarensis and Streptomyces sporoclivatus as later heterotypic synonyms of Streptomyces antimycoticus.</title>
        <authorList>
            <person name="Komaki H."/>
            <person name="Tamura T."/>
        </authorList>
    </citation>
    <scope>NUCLEOTIDE SEQUENCE [LARGE SCALE GENOMIC DNA]</scope>
    <source>
        <strain evidence="2 3">NBRC 100767</strain>
    </source>
</reference>
<evidence type="ECO:0000256" key="1">
    <source>
        <dbReference type="SAM" id="MobiDB-lite"/>
    </source>
</evidence>
<gene>
    <name evidence="2" type="ORF">SSPO_049230</name>
</gene>
<sequence length="155" mass="16726">MARRPETGATGHRTSEDASRQGVPSAHPNRVRRLRPPPPREATLANLLFTLELQRRLAASHSPVHALAAHPCWANTNLQGHDGGALSRVIMRVVAQDNKTGALPTLYAAVQDLPGASYVGPDGFGEARGPRPWSAAPRRPATRRRPGTCGWSPRN</sequence>
<dbReference type="Proteomes" id="UP000463951">
    <property type="component" value="Chromosome"/>
</dbReference>
<dbReference type="EMBL" id="AP019620">
    <property type="protein sequence ID" value="BBJ42205.1"/>
    <property type="molecule type" value="Genomic_DNA"/>
</dbReference>